<keyword evidence="2" id="KW-0349">Heme</keyword>
<dbReference type="Gene3D" id="3.90.480.10">
    <property type="entry name" value="Sulfite Reductase Hemoprotein,Domain 2"/>
    <property type="match status" value="1"/>
</dbReference>
<evidence type="ECO:0000256" key="2">
    <source>
        <dbReference type="ARBA" id="ARBA00022617"/>
    </source>
</evidence>
<dbReference type="GO" id="GO:0043818">
    <property type="term" value="F:precorrin-3B synthase activity"/>
    <property type="evidence" value="ECO:0007669"/>
    <property type="project" value="UniProtKB-EC"/>
</dbReference>
<comment type="caution">
    <text evidence="8">The sequence shown here is derived from an EMBL/GenBank/DDBJ whole genome shotgun (WGS) entry which is preliminary data.</text>
</comment>
<dbReference type="InterPro" id="IPR005117">
    <property type="entry name" value="NiRdtase/SiRdtase_haem-b_fer"/>
</dbReference>
<dbReference type="PANTHER" id="PTHR32439:SF9">
    <property type="entry name" value="BLR3264 PROTEIN"/>
    <property type="match status" value="1"/>
</dbReference>
<proteinExistence type="predicted"/>
<evidence type="ECO:0000313" key="9">
    <source>
        <dbReference type="Proteomes" id="UP000322244"/>
    </source>
</evidence>
<evidence type="ECO:0000256" key="6">
    <source>
        <dbReference type="ARBA" id="ARBA00023014"/>
    </source>
</evidence>
<dbReference type="InterPro" id="IPR051329">
    <property type="entry name" value="NIR_SIR_4Fe-4S"/>
</dbReference>
<evidence type="ECO:0000313" key="8">
    <source>
        <dbReference type="EMBL" id="KAA0021310.1"/>
    </source>
</evidence>
<keyword evidence="9" id="KW-1185">Reference proteome</keyword>
<evidence type="ECO:0000256" key="5">
    <source>
        <dbReference type="ARBA" id="ARBA00023004"/>
    </source>
</evidence>
<dbReference type="GO" id="GO:0051539">
    <property type="term" value="F:4 iron, 4 sulfur cluster binding"/>
    <property type="evidence" value="ECO:0007669"/>
    <property type="project" value="UniProtKB-KW"/>
</dbReference>
<evidence type="ECO:0000256" key="4">
    <source>
        <dbReference type="ARBA" id="ARBA00023002"/>
    </source>
</evidence>
<dbReference type="EMBL" id="VLNY01000010">
    <property type="protein sequence ID" value="KAA0021310.1"/>
    <property type="molecule type" value="Genomic_DNA"/>
</dbReference>
<accession>A0A5A7S559</accession>
<keyword evidence="3" id="KW-0479">Metal-binding</keyword>
<dbReference type="InterPro" id="IPR012798">
    <property type="entry name" value="Cbl_synth_CobG-like"/>
</dbReference>
<dbReference type="NCBIfam" id="TIGR02435">
    <property type="entry name" value="CobG"/>
    <property type="match status" value="1"/>
</dbReference>
<dbReference type="SUPFAM" id="SSF56014">
    <property type="entry name" value="Nitrite and sulphite reductase 4Fe-4S domain-like"/>
    <property type="match status" value="1"/>
</dbReference>
<keyword evidence="1" id="KW-0004">4Fe-4S</keyword>
<dbReference type="GO" id="GO:0046872">
    <property type="term" value="F:metal ion binding"/>
    <property type="evidence" value="ECO:0007669"/>
    <property type="project" value="UniProtKB-KW"/>
</dbReference>
<gene>
    <name evidence="8" type="primary">cobG</name>
    <name evidence="8" type="ORF">FOY51_18850</name>
</gene>
<protein>
    <submittedName>
        <fullName evidence="8">Precorrin-3B synthase</fullName>
        <ecNumber evidence="8">1.14.13.83</ecNumber>
    </submittedName>
</protein>
<evidence type="ECO:0000259" key="7">
    <source>
        <dbReference type="Pfam" id="PF03460"/>
    </source>
</evidence>
<dbReference type="SUPFAM" id="SSF55124">
    <property type="entry name" value="Nitrite/Sulfite reductase N-terminal domain-like"/>
    <property type="match status" value="2"/>
</dbReference>
<dbReference type="AlphaFoldDB" id="A0A5A7S559"/>
<dbReference type="OrthoDB" id="105450at2"/>
<dbReference type="InterPro" id="IPR045854">
    <property type="entry name" value="NO2/SO3_Rdtase_4Fe4S_sf"/>
</dbReference>
<reference evidence="8 9" key="1">
    <citation type="submission" date="2019-07" db="EMBL/GenBank/DDBJ databases">
        <title>Rhodococcus cavernicolus sp. nov., isolated from a cave.</title>
        <authorList>
            <person name="Lee S.D."/>
        </authorList>
    </citation>
    <scope>NUCLEOTIDE SEQUENCE [LARGE SCALE GENOMIC DNA]</scope>
    <source>
        <strain evidence="8 9">C1-24</strain>
    </source>
</reference>
<evidence type="ECO:0000256" key="3">
    <source>
        <dbReference type="ARBA" id="ARBA00022723"/>
    </source>
</evidence>
<keyword evidence="6" id="KW-0411">Iron-sulfur</keyword>
<dbReference type="Proteomes" id="UP000322244">
    <property type="component" value="Unassembled WGS sequence"/>
</dbReference>
<keyword evidence="5" id="KW-0408">Iron</keyword>
<organism evidence="8 9">
    <name type="scientific">Antrihabitans cavernicola</name>
    <dbReference type="NCBI Taxonomy" id="2495913"/>
    <lineage>
        <taxon>Bacteria</taxon>
        <taxon>Bacillati</taxon>
        <taxon>Actinomycetota</taxon>
        <taxon>Actinomycetes</taxon>
        <taxon>Mycobacteriales</taxon>
        <taxon>Nocardiaceae</taxon>
        <taxon>Antrihabitans</taxon>
    </lineage>
</organism>
<name>A0A5A7S559_9NOCA</name>
<evidence type="ECO:0000256" key="1">
    <source>
        <dbReference type="ARBA" id="ARBA00022485"/>
    </source>
</evidence>
<dbReference type="EC" id="1.14.13.83" evidence="8"/>
<dbReference type="Pfam" id="PF03460">
    <property type="entry name" value="NIR_SIR_ferr"/>
    <property type="match status" value="1"/>
</dbReference>
<dbReference type="Gene3D" id="3.30.413.10">
    <property type="entry name" value="Sulfite Reductase Hemoprotein, domain 1"/>
    <property type="match status" value="1"/>
</dbReference>
<feature type="domain" description="Nitrite/Sulfite reductase ferredoxin-like" evidence="7">
    <location>
        <begin position="24"/>
        <end position="67"/>
    </location>
</feature>
<dbReference type="InterPro" id="IPR036136">
    <property type="entry name" value="Nit/Sulf_reduc_fer-like_dom_sf"/>
</dbReference>
<sequence>MSRTRPDACPGALQLHDAADGPLARIRLPGGQLEHEQLQAIAEAARDLGNGQIELTSRGNLQLRGITGPDELAHRLADAGLLPSTTHERVRNIVASPLSGLTGGLVDVRRLVHDLDDALQDAPALAELPGRTLFTIDDGRGDVSALGADVGLHATGIDEFALILAGSDTGVRIPAVDAIRTVIRAAEVFRIVRTTQWRLAEIDGGVERVLTALELRITAAPLTFEPVTAPPVGWLSHGEHVSLGAGIRLGVLDARTAEFLAAVEHPIVVTPWRSIVIAGLDEWAAEQVVRVLAPMGLIFDETSPWLDVSSCTGSPGCAKSRSDVRGDLSEALLAGELPIVGRQHWVGCDRKCGRPGGDVPDVVATGTGYRIDGP</sequence>
<dbReference type="PANTHER" id="PTHR32439">
    <property type="entry name" value="FERREDOXIN--NITRITE REDUCTASE, CHLOROPLASTIC"/>
    <property type="match status" value="1"/>
</dbReference>
<dbReference type="RefSeq" id="WP_149431814.1">
    <property type="nucleotide sequence ID" value="NZ_VLNY01000010.1"/>
</dbReference>
<keyword evidence="4 8" id="KW-0560">Oxidoreductase</keyword>